<evidence type="ECO:0000313" key="2">
    <source>
        <dbReference type="EMBL" id="QAY72179.1"/>
    </source>
</evidence>
<dbReference type="Gene3D" id="3.90.1200.10">
    <property type="match status" value="1"/>
</dbReference>
<name>A0A4P6FCU9_9MICO</name>
<dbReference type="InterPro" id="IPR052898">
    <property type="entry name" value="ACAD10-like"/>
</dbReference>
<dbReference type="EMBL" id="CP035491">
    <property type="protein sequence ID" value="QAY72179.1"/>
    <property type="molecule type" value="Genomic_DNA"/>
</dbReference>
<accession>A0A4P6FCU9</accession>
<evidence type="ECO:0000259" key="1">
    <source>
        <dbReference type="Pfam" id="PF01636"/>
    </source>
</evidence>
<proteinExistence type="predicted"/>
<dbReference type="Pfam" id="PF01636">
    <property type="entry name" value="APH"/>
    <property type="match status" value="1"/>
</dbReference>
<dbReference type="Gene3D" id="3.30.200.20">
    <property type="entry name" value="Phosphorylase Kinase, domain 1"/>
    <property type="match status" value="1"/>
</dbReference>
<dbReference type="InterPro" id="IPR041726">
    <property type="entry name" value="ACAD10_11_N"/>
</dbReference>
<dbReference type="CDD" id="cd05154">
    <property type="entry name" value="ACAD10_11_N-like"/>
    <property type="match status" value="1"/>
</dbReference>
<dbReference type="AlphaFoldDB" id="A0A4P6FCU9"/>
<protein>
    <submittedName>
        <fullName evidence="2">Phosphotransferase family protein</fullName>
    </submittedName>
</protein>
<feature type="domain" description="Aminoglycoside phosphotransferase" evidence="1">
    <location>
        <begin position="44"/>
        <end position="273"/>
    </location>
</feature>
<keyword evidence="2" id="KW-0808">Transferase</keyword>
<dbReference type="Proteomes" id="UP000291259">
    <property type="component" value="Chromosome"/>
</dbReference>
<dbReference type="InterPro" id="IPR002575">
    <property type="entry name" value="Aminoglycoside_PTrfase"/>
</dbReference>
<dbReference type="OrthoDB" id="3806873at2"/>
<dbReference type="KEGG" id="agf:ET445_01320"/>
<dbReference type="InterPro" id="IPR011009">
    <property type="entry name" value="Kinase-like_dom_sf"/>
</dbReference>
<keyword evidence="3" id="KW-1185">Reference proteome</keyword>
<gene>
    <name evidence="2" type="ORF">ET445_01320</name>
</gene>
<sequence>MTDSTTANEPGERQDPPGVDVRGLAQWLATEHPELLDSADAPLDVRLIAGGRSNLTYRVDGAARPLVLRRPPLGHVLASAHDMFREHRVISALAGTGVPVPPVVDVVDDTETQLVTGTPFFVMEFVEGRVLASRTQNAAFSPAGLARLGANLAETLADLHAVDPAAVGLESFGKPEGYLARQMSTWHRQYEASRSRELPELDRLLEALGDRLPENPRTGIVHGDYRLDNAIVAGEGDEPRIVAVLDWEMATLGDPLVDLGMLGLYWGIADLPGGRAIAPSAVDVEAGHPTFDALVAAYAARAGIDVPDLSWYRAFAAAKLAVILEGIHLRFTAGKTVGAGYEHVSALVVPLANEGLAQLGAAVR</sequence>
<dbReference type="PANTHER" id="PTHR47829">
    <property type="entry name" value="HYDROLASE, PUTATIVE (AFU_ORTHOLOGUE AFUA_1G12880)-RELATED"/>
    <property type="match status" value="1"/>
</dbReference>
<reference evidence="2 3" key="1">
    <citation type="submission" date="2019-01" db="EMBL/GenBank/DDBJ databases">
        <title>Genome sequencing of strain FW100M-8.</title>
        <authorList>
            <person name="Heo J."/>
            <person name="Kim S.-J."/>
            <person name="Kim J.-S."/>
            <person name="Hong S.-B."/>
            <person name="Kwon S.-W."/>
        </authorList>
    </citation>
    <scope>NUCLEOTIDE SEQUENCE [LARGE SCALE GENOMIC DNA]</scope>
    <source>
        <strain evidence="2 3">FW100M-8</strain>
    </source>
</reference>
<dbReference type="SUPFAM" id="SSF56112">
    <property type="entry name" value="Protein kinase-like (PK-like)"/>
    <property type="match status" value="1"/>
</dbReference>
<evidence type="ECO:0000313" key="3">
    <source>
        <dbReference type="Proteomes" id="UP000291259"/>
    </source>
</evidence>
<organism evidence="2 3">
    <name type="scientific">Agromyces protaetiae</name>
    <dbReference type="NCBI Taxonomy" id="2509455"/>
    <lineage>
        <taxon>Bacteria</taxon>
        <taxon>Bacillati</taxon>
        <taxon>Actinomycetota</taxon>
        <taxon>Actinomycetes</taxon>
        <taxon>Micrococcales</taxon>
        <taxon>Microbacteriaceae</taxon>
        <taxon>Agromyces</taxon>
    </lineage>
</organism>
<dbReference type="GO" id="GO:0016740">
    <property type="term" value="F:transferase activity"/>
    <property type="evidence" value="ECO:0007669"/>
    <property type="project" value="UniProtKB-KW"/>
</dbReference>
<dbReference type="PANTHER" id="PTHR47829:SF1">
    <property type="entry name" value="HAD FAMILY PHOSPHATASE"/>
    <property type="match status" value="1"/>
</dbReference>
<dbReference type="RefSeq" id="WP_129188131.1">
    <property type="nucleotide sequence ID" value="NZ_CP035491.1"/>
</dbReference>